<dbReference type="SMART" id="SM00086">
    <property type="entry name" value="PAC"/>
    <property type="match status" value="1"/>
</dbReference>
<dbReference type="CDD" id="cd01949">
    <property type="entry name" value="GGDEF"/>
    <property type="match status" value="1"/>
</dbReference>
<evidence type="ECO:0000256" key="1">
    <source>
        <dbReference type="SAM" id="Coils"/>
    </source>
</evidence>
<dbReference type="Pfam" id="PF00563">
    <property type="entry name" value="EAL"/>
    <property type="match status" value="1"/>
</dbReference>
<dbReference type="InterPro" id="IPR001633">
    <property type="entry name" value="EAL_dom"/>
</dbReference>
<reference evidence="6" key="1">
    <citation type="submission" date="2021-07" db="EMBL/GenBank/DDBJ databases">
        <title>Complete genome sequence of Crassaminicella sp. 143-21, isolated from a deep-sea hydrothermal vent.</title>
        <authorList>
            <person name="Li X."/>
        </authorList>
    </citation>
    <scope>NUCLEOTIDE SEQUENCE</scope>
    <source>
        <strain evidence="6">143-21</strain>
    </source>
</reference>
<dbReference type="Proteomes" id="UP000886818">
    <property type="component" value="Chromosome"/>
</dbReference>
<keyword evidence="1" id="KW-0175">Coiled coil</keyword>
<feature type="domain" description="EAL" evidence="4">
    <location>
        <begin position="430"/>
        <end position="680"/>
    </location>
</feature>
<keyword evidence="2" id="KW-0812">Transmembrane</keyword>
<dbReference type="PANTHER" id="PTHR44757">
    <property type="entry name" value="DIGUANYLATE CYCLASE DGCP"/>
    <property type="match status" value="1"/>
</dbReference>
<evidence type="ECO:0000259" key="3">
    <source>
        <dbReference type="PROSITE" id="PS50113"/>
    </source>
</evidence>
<keyword evidence="2" id="KW-0472">Membrane</keyword>
<feature type="coiled-coil region" evidence="1">
    <location>
        <begin position="87"/>
        <end position="142"/>
    </location>
</feature>
<sequence>MKNVYTSIYTIFTISSIIALIMFLLFLWVQNKNVIRPVNQLDQKINEIDIENNIDYRLPLIHTDTFFGLTLSMNHLLDKTHSYLCALKENQEKLEASNEEITAAYEQLTASEEELRAQYDEIQNYTEKLERLKQKYEIAIEGTNSAVWEVDIDNETIYFSQEFKKIIGKNIKEKGKINEVLNQILTIEDQKRFMKGFLSYKNKEKEEIYTQVRIKDHNDKFKWILVSGKGIYDENKNLKLISGILLDITKLKEQEVCIKHLAYNDSLTNLPNRRSFLEKLERVIEQNQYGAVMLIDLDNFKEINDTLGHVYGDQVLKKVAKELMNIKDEKMFISRFGGDEFLVLIEDEENVFAIENYAKKIIQIFKNKFIIEGDEIYISASLGVTRYPFDSNKVNQLIMNADMAMYRVKDQGKNNYMFFNEEMTEKLKEQIQVERILRDAIKEDGFKLVFQPQICTYTGKIVSFEALLRLKKHFISPDLFIQVAEENGMIIQIGRWVTEQAIHQIARWKNKGLPLKPIAINFSAKQLNDMDYIKFLEETLKESGVEAQGLEIEITESIFLDKKEETIVFLNQLKNLGIKIALDDFGTGYSSLSYLTFLPVNKIKLDKSLCDKFLEIENIAVMDNIISLAHSLNLEVAAEGVEDIEQYKRLKVAGCNYIQGYLFSKPVEALEAEKIYEDNFLEKINL</sequence>
<dbReference type="PROSITE" id="PS50883">
    <property type="entry name" value="EAL"/>
    <property type="match status" value="1"/>
</dbReference>
<feature type="domain" description="GGDEF" evidence="5">
    <location>
        <begin position="288"/>
        <end position="421"/>
    </location>
</feature>
<dbReference type="InterPro" id="IPR052155">
    <property type="entry name" value="Biofilm_reg_signaling"/>
</dbReference>
<dbReference type="PROSITE" id="PS50887">
    <property type="entry name" value="GGDEF"/>
    <property type="match status" value="1"/>
</dbReference>
<dbReference type="InterPro" id="IPR001610">
    <property type="entry name" value="PAC"/>
</dbReference>
<dbReference type="InterPro" id="IPR000700">
    <property type="entry name" value="PAS-assoc_C"/>
</dbReference>
<dbReference type="PANTHER" id="PTHR44757:SF2">
    <property type="entry name" value="BIOFILM ARCHITECTURE MAINTENANCE PROTEIN MBAA"/>
    <property type="match status" value="1"/>
</dbReference>
<keyword evidence="7" id="KW-1185">Reference proteome</keyword>
<evidence type="ECO:0000259" key="5">
    <source>
        <dbReference type="PROSITE" id="PS50887"/>
    </source>
</evidence>
<dbReference type="InterPro" id="IPR000014">
    <property type="entry name" value="PAS"/>
</dbReference>
<keyword evidence="2" id="KW-1133">Transmembrane helix</keyword>
<feature type="transmembrane region" description="Helical" evidence="2">
    <location>
        <begin position="7"/>
        <end position="29"/>
    </location>
</feature>
<evidence type="ECO:0000313" key="7">
    <source>
        <dbReference type="Proteomes" id="UP000886818"/>
    </source>
</evidence>
<proteinExistence type="predicted"/>
<protein>
    <submittedName>
        <fullName evidence="6">EAL domain-containing protein</fullName>
    </submittedName>
</protein>
<gene>
    <name evidence="6" type="ORF">KVH43_01685</name>
</gene>
<feature type="domain" description="PAC" evidence="3">
    <location>
        <begin position="208"/>
        <end position="260"/>
    </location>
</feature>
<dbReference type="SMART" id="SM00267">
    <property type="entry name" value="GGDEF"/>
    <property type="match status" value="1"/>
</dbReference>
<dbReference type="PROSITE" id="PS50113">
    <property type="entry name" value="PAC"/>
    <property type="match status" value="1"/>
</dbReference>
<dbReference type="NCBIfam" id="TIGR00229">
    <property type="entry name" value="sensory_box"/>
    <property type="match status" value="1"/>
</dbReference>
<dbReference type="InterPro" id="IPR000160">
    <property type="entry name" value="GGDEF_dom"/>
</dbReference>
<name>A0ABX8REX9_9CLOT</name>
<dbReference type="Pfam" id="PF00990">
    <property type="entry name" value="GGDEF"/>
    <property type="match status" value="1"/>
</dbReference>
<dbReference type="EMBL" id="CP078093">
    <property type="protein sequence ID" value="QXM07366.1"/>
    <property type="molecule type" value="Genomic_DNA"/>
</dbReference>
<dbReference type="NCBIfam" id="TIGR00254">
    <property type="entry name" value="GGDEF"/>
    <property type="match status" value="1"/>
</dbReference>
<dbReference type="CDD" id="cd00130">
    <property type="entry name" value="PAS"/>
    <property type="match status" value="1"/>
</dbReference>
<evidence type="ECO:0000313" key="6">
    <source>
        <dbReference type="EMBL" id="QXM07366.1"/>
    </source>
</evidence>
<evidence type="ECO:0000259" key="4">
    <source>
        <dbReference type="PROSITE" id="PS50883"/>
    </source>
</evidence>
<accession>A0ABX8REX9</accession>
<dbReference type="CDD" id="cd01948">
    <property type="entry name" value="EAL"/>
    <property type="match status" value="1"/>
</dbReference>
<organism evidence="6 7">
    <name type="scientific">Crassaminicella indica</name>
    <dbReference type="NCBI Taxonomy" id="2855394"/>
    <lineage>
        <taxon>Bacteria</taxon>
        <taxon>Bacillati</taxon>
        <taxon>Bacillota</taxon>
        <taxon>Clostridia</taxon>
        <taxon>Eubacteriales</taxon>
        <taxon>Clostridiaceae</taxon>
        <taxon>Crassaminicella</taxon>
    </lineage>
</organism>
<dbReference type="SMART" id="SM00052">
    <property type="entry name" value="EAL"/>
    <property type="match status" value="1"/>
</dbReference>
<evidence type="ECO:0000256" key="2">
    <source>
        <dbReference type="SAM" id="Phobius"/>
    </source>
</evidence>